<evidence type="ECO:0000256" key="3">
    <source>
        <dbReference type="ARBA" id="ARBA00004505"/>
    </source>
</evidence>
<feature type="transmembrane region" description="Helical" evidence="33">
    <location>
        <begin position="670"/>
        <end position="697"/>
    </location>
</feature>
<feature type="topological domain" description="Cytoplasmic" evidence="32">
    <location>
        <begin position="698"/>
        <end position="848"/>
    </location>
</feature>
<dbReference type="Gene3D" id="1.20.5.490">
    <property type="entry name" value="Single helix bin"/>
    <property type="match status" value="1"/>
</dbReference>
<comment type="domain">
    <text evidence="32">The CD4-binding region is targeted by the antibody b12.</text>
</comment>
<evidence type="ECO:0000256" key="6">
    <source>
        <dbReference type="ARBA" id="ARBA00004650"/>
    </source>
</evidence>
<evidence type="ECO:0000256" key="7">
    <source>
        <dbReference type="ARBA" id="ARBA00022506"/>
    </source>
</evidence>
<dbReference type="GO" id="GO:1903911">
    <property type="term" value="P:positive regulation of receptor clustering"/>
    <property type="evidence" value="ECO:0007669"/>
    <property type="project" value="UniProtKB-UniRule"/>
</dbReference>
<dbReference type="GO" id="GO:0075512">
    <property type="term" value="P:clathrin-dependent endocytosis of virus by host cell"/>
    <property type="evidence" value="ECO:0007669"/>
    <property type="project" value="UniProtKB-UniRule"/>
</dbReference>
<evidence type="ECO:0000256" key="11">
    <source>
        <dbReference type="ARBA" id="ARBA00022581"/>
    </source>
</evidence>
<evidence type="ECO:0000256" key="27">
    <source>
        <dbReference type="ARBA" id="ARBA00023157"/>
    </source>
</evidence>
<comment type="subcellular location">
    <molecule>Transmembrane protein gp41</molecule>
    <subcellularLocation>
        <location evidence="32">Virion membrane</location>
        <topology evidence="32">Single-pass type I membrane protein</topology>
    </subcellularLocation>
    <subcellularLocation>
        <location evidence="32">Host cell membrane</location>
        <topology evidence="32">Single-pass type I membrane protein</topology>
    </subcellularLocation>
    <subcellularLocation>
        <location evidence="32">Host endosome membrane</location>
        <topology evidence="32">Single-pass type I membrane protein</topology>
    </subcellularLocation>
    <text evidence="32">It is probably concentrated at the site of budding and incorporated into the virions possibly by contacts between the cytoplasmic tail of Env and the N-terminus of Gag.</text>
</comment>
<comment type="domain">
    <text evidence="32">The YXXL motif is involved in determining the exact site of viral release at the surface of infected mononuclear cells and promotes endocytosis. YXXL and di-leucine endocytosis motifs interact directly or indirectly with the clathrin adapter complexes, opperate independently, and their activities are not additive.</text>
</comment>
<evidence type="ECO:0000256" key="4">
    <source>
        <dbReference type="ARBA" id="ARBA00004563"/>
    </source>
</evidence>
<comment type="subcellular location">
    <molecule>Surface protein gp120</molecule>
    <subcellularLocation>
        <location evidence="32">Virion membrane</location>
        <topology evidence="32">Peripheral membrane protein</topology>
    </subcellularLocation>
    <subcellularLocation>
        <location evidence="32">Host cell membrane</location>
        <topology evidence="32">Peripheral membrane protein</topology>
    </subcellularLocation>
    <subcellularLocation>
        <location evidence="32">Host endosome membrane</location>
        <topology evidence="32">Single-pass type I membrane protein</topology>
    </subcellularLocation>
    <text evidence="32">The surface protein is not anchored to the viral envelope, but associates with the extravirion surface through its binding to TM. It is probably concentrated at the site of budding and incorporated into the virions possibly by contacts between the cytoplasmic tail of Env and the N-terminus of Gag.</text>
</comment>
<evidence type="ECO:0000256" key="25">
    <source>
        <dbReference type="ARBA" id="ARBA00023136"/>
    </source>
</evidence>
<feature type="lipid moiety-binding region" description="S-palmitoyl cysteine; by host" evidence="32">
    <location>
        <position position="756"/>
    </location>
</feature>
<keyword evidence="28 32" id="KW-0325">Glycoprotein</keyword>
<feature type="region of interest" description="CD4-binding loop" evidence="32">
    <location>
        <begin position="356"/>
        <end position="366"/>
    </location>
</feature>
<comment type="domain">
    <text evidence="32">Some of the most genetically diverse regions of the viral genome are present in Env. They are called variable regions 1 through 5 (V1 through V5). Coreceptor usage of gp120 is determined mainly by the primary structure of the third variable region (V3) in the outer domain of gp120. The sequence of V3 determines which coreceptor, CCR5 and/or CXCR4 (corresponding to R5/macrophage, X4/T cell and R5X4/T cell and macrophage tropism), is used to trigger the fusion potential of the Env complex, and hence which cells the virus can infect. Binding to CCR5 involves a region adjacent in addition to V3.</text>
</comment>
<dbReference type="Gene3D" id="1.10.287.210">
    <property type="match status" value="1"/>
</dbReference>
<evidence type="ECO:0000256" key="19">
    <source>
        <dbReference type="ARBA" id="ARBA00022870"/>
    </source>
</evidence>
<feature type="lipid moiety-binding region" description="S-palmitoyl cysteine; by host" evidence="32">
    <location>
        <position position="829"/>
    </location>
</feature>
<keyword evidence="17 32" id="KW-1161">Viral attachment to host cell</keyword>
<comment type="subcellular location">
    <subcellularLocation>
        <location evidence="3">Host cell membrane</location>
        <topology evidence="3">Peripheral membrane protein</topology>
    </subcellularLocation>
    <subcellularLocation>
        <location evidence="1">Host cell membrane</location>
        <topology evidence="1">Single-pass type I membrane protein</topology>
    </subcellularLocation>
    <subcellularLocation>
        <location evidence="2">Host endosome membrane</location>
        <topology evidence="2">Peripheral membrane protein</topology>
    </subcellularLocation>
    <subcellularLocation>
        <location evidence="5">Host endosome membrane</location>
        <topology evidence="5">Single-pass type I membrane protein</topology>
    </subcellularLocation>
    <subcellularLocation>
        <location evidence="6">Virion membrane</location>
        <topology evidence="6">Peripheral membrane protein</topology>
    </subcellularLocation>
    <subcellularLocation>
        <location evidence="4">Virion membrane</location>
        <topology evidence="4">Single-pass type I membrane protein</topology>
    </subcellularLocation>
</comment>
<evidence type="ECO:0000256" key="2">
    <source>
        <dbReference type="ARBA" id="ARBA00004433"/>
    </source>
</evidence>
<keyword evidence="19 32" id="KW-1043">Host membrane</keyword>
<dbReference type="GO" id="GO:1903908">
    <property type="term" value="P:positive regulation of plasma membrane raft polarization"/>
    <property type="evidence" value="ECO:0007669"/>
    <property type="project" value="UniProtKB-UniRule"/>
</dbReference>
<dbReference type="HAMAP" id="MF_04083">
    <property type="entry name" value="HIV_ENV"/>
    <property type="match status" value="1"/>
</dbReference>
<dbReference type="EMBL" id="KY112356">
    <property type="protein sequence ID" value="APU07792.1"/>
    <property type="molecule type" value="Genomic_RNA"/>
</dbReference>
<dbReference type="FunFam" id="2.170.40.20:FF:000003">
    <property type="entry name" value="Envelope glycoprotein gp160"/>
    <property type="match status" value="1"/>
</dbReference>
<dbReference type="GO" id="GO:0020002">
    <property type="term" value="C:host cell plasma membrane"/>
    <property type="evidence" value="ECO:0007669"/>
    <property type="project" value="UniProtKB-SubCell"/>
</dbReference>
<keyword evidence="9 32" id="KW-1032">Host cell membrane</keyword>
<comment type="function">
    <text evidence="32">Transmembrane protein gp41: Acts as a class I viral fusion protein. Under the current model, the protein has at least 3 conformational states: pre-fusion native state, pre-hairpin intermediate state, and post-fusion hairpin state. During fusion of viral and target intracellular membranes, the coiled coil regions (heptad repeats) assume a trimer-of-hairpins structure, positioning the fusion peptide in close proximity to the C-terminal region of the ectodomain. The formation of this structure appears to drive apposition and subsequent fusion of viral and target cell membranes. Complete fusion occurs in host cell endosomes and is dynamin-dependent, however some lipid transfer might occur at the plasma membrane. The virus undergoes clathrin-dependent internalization long before endosomal fusion, thus minimizing the surface exposure of conserved viral epitopes during fusion and reducing the efficacy of inhibitors targeting these epitopes. Membranes fusion leads to delivery of the nucleocapsid into the cytoplasm.</text>
</comment>
<comment type="PTM">
    <text evidence="32">Palmitoylation of the transmembrane protein and of Env polyprotein (prior to its proteolytic cleavage) is essential for their association with host cell membrane lipid rafts. Palmitoylation is therefore required for envelope trafficking to classical lipid rafts, but not for viral replication.</text>
</comment>
<dbReference type="InterPro" id="IPR000328">
    <property type="entry name" value="GP41-like"/>
</dbReference>
<keyword evidence="22 32" id="KW-1133">Transmembrane helix</keyword>
<keyword evidence="8 32" id="KW-1170">Fusion of virus membrane with host endosomal membrane</keyword>
<dbReference type="GO" id="GO:0019064">
    <property type="term" value="P:fusion of virus membrane with host plasma membrane"/>
    <property type="evidence" value="ECO:0007669"/>
    <property type="project" value="UniProtKB-UniRule"/>
</dbReference>
<keyword evidence="24 32" id="KW-0175">Coiled coil</keyword>
<keyword evidence="18 32" id="KW-0946">Virion</keyword>
<dbReference type="GO" id="GO:0039654">
    <property type="term" value="P:fusion of virus membrane with host endosome membrane"/>
    <property type="evidence" value="ECO:0007669"/>
    <property type="project" value="UniProtKB-UniRule"/>
</dbReference>
<keyword evidence="7 32" id="KW-1168">Fusion of virus membrane with host membrane</keyword>
<accession>A0A1L7E5F5</accession>
<gene>
    <name evidence="32 36" type="primary">env</name>
</gene>
<comment type="function">
    <text evidence="32">Surface protein gp120: Attaches the virus to the host lymphoid cell by binding to the primary receptor CD4. This interaction induces a structural rearrangement creating a high affinity binding site for a chemokine coreceptor like CXCR4 and/or CCR5. Acts as a ligand for CD209/DC-SIGN and CLEC4M/DC-SIGNR, which are respectively found on dendritic cells (DCs), and on endothelial cells of liver sinusoids and lymph node sinuses. These interactions allow capture of viral particles at mucosal surfaces by these cells and subsequent transmission to permissive cells. HIV subverts the migration properties of dendritic cells to gain access to CD4+ T-cells in lymph nodes. Virus transmission to permissive T-cells occurs either in trans (without DCs infection, through viral capture and transmission), or in cis (following DCs productive infection, through the usual CD4-gp120 interaction), thereby inducing a robust infection. In trans infection, bound virions remain infectious over days and it is proposed that they are not degraded, but protected in non-lysosomal acidic organelles within the DCs close to the cell membrane thus contributing to the viral infectious potential during DCs' migration from the periphery to the lymphoid tissues. On arrival at lymphoid tissues, intact virions recycle back to DCs' cell surface allowing virus transmission to CD4+ T-cells.</text>
</comment>
<feature type="region of interest" description="MPER; binding to GalCer" evidence="32">
    <location>
        <begin position="654"/>
        <end position="675"/>
    </location>
</feature>
<evidence type="ECO:0000256" key="13">
    <source>
        <dbReference type="ARBA" id="ARBA00022685"/>
    </source>
</evidence>
<keyword evidence="12 32" id="KW-1162">Viral penetration into host cytoplasm</keyword>
<dbReference type="GO" id="GO:0052031">
    <property type="term" value="P:symbiont-mediated perturbation of host defense response"/>
    <property type="evidence" value="ECO:0007669"/>
    <property type="project" value="UniProtKB-UniRule"/>
</dbReference>
<comment type="function">
    <text evidence="32">Envelope glycoprotein gp160: Oligomerizes in the host endoplasmic reticulum into predominantly trimers. In a second time, gp160 transits in the host Golgi, where glycosylation is completed. The precursor is then proteolytically cleaved in the trans-Golgi and thereby activated by cellular furin or furin-like proteases to produce gp120 and gp41.</text>
</comment>
<dbReference type="GO" id="GO:0044175">
    <property type="term" value="C:host cell endosome membrane"/>
    <property type="evidence" value="ECO:0007669"/>
    <property type="project" value="UniProtKB-SubCell"/>
</dbReference>
<evidence type="ECO:0000256" key="5">
    <source>
        <dbReference type="ARBA" id="ARBA00004578"/>
    </source>
</evidence>
<evidence type="ECO:0000256" key="32">
    <source>
        <dbReference type="HAMAP-Rule" id="MF_04083"/>
    </source>
</evidence>
<evidence type="ECO:0000256" key="26">
    <source>
        <dbReference type="ARBA" id="ARBA00023139"/>
    </source>
</evidence>
<proteinExistence type="inferred from homology"/>
<dbReference type="InterPro" id="IPR036377">
    <property type="entry name" value="Gp120_core_sf"/>
</dbReference>
<dbReference type="SUPFAM" id="SSF56502">
    <property type="entry name" value="gp120 core"/>
    <property type="match status" value="2"/>
</dbReference>
<feature type="region of interest" description="V5" evidence="32">
    <location>
        <begin position="449"/>
        <end position="459"/>
    </location>
</feature>
<feature type="short sequence motif" description="YXXL motif; contains endocytosis signal" evidence="32">
    <location>
        <begin position="704"/>
        <end position="707"/>
    </location>
</feature>
<keyword evidence="16 32" id="KW-0732">Signal</keyword>
<dbReference type="InterPro" id="IPR037527">
    <property type="entry name" value="Gp160"/>
</dbReference>
<evidence type="ECO:0000256" key="10">
    <source>
        <dbReference type="ARBA" id="ARBA00022570"/>
    </source>
</evidence>
<comment type="miscellaneous">
    <text evidence="32">HIV-1 lineages are divided in three main groups, M (for Major), O (for Outlier), and N (for New, or Non-M, Non-O). The vast majority of strains found worldwide belong to the group M. Group O seems to be endemic to and largely confined to Cameroon and neighboring countries in West Central Africa, where these viruses represent a small minority of HIV-1 strains. The group N is represented by a limited number of isolates from Cameroonian persons. The group M is further subdivided in 9 clades or subtypes (A to D, F to H, J and K).</text>
</comment>
<evidence type="ECO:0000256" key="9">
    <source>
        <dbReference type="ARBA" id="ARBA00022511"/>
    </source>
</evidence>
<evidence type="ECO:0000256" key="23">
    <source>
        <dbReference type="ARBA" id="ARBA00023046"/>
    </source>
</evidence>
<dbReference type="Pfam" id="PF00517">
    <property type="entry name" value="GP41"/>
    <property type="match status" value="1"/>
</dbReference>
<evidence type="ECO:0000256" key="24">
    <source>
        <dbReference type="ARBA" id="ARBA00023054"/>
    </source>
</evidence>
<dbReference type="CDD" id="cd09909">
    <property type="entry name" value="HIV-1-like_HR1-HR2"/>
    <property type="match status" value="1"/>
</dbReference>
<dbReference type="FunFam" id="2.170.40.20:FF:000004">
    <property type="entry name" value="Envelope glycoprotein gp160"/>
    <property type="match status" value="1"/>
</dbReference>
<feature type="region of interest" description="Fusion peptide" evidence="32">
    <location>
        <begin position="500"/>
        <end position="520"/>
    </location>
</feature>
<dbReference type="GO" id="GO:0019062">
    <property type="term" value="P:virion attachment to host cell"/>
    <property type="evidence" value="ECO:0007669"/>
    <property type="project" value="UniProtKB-UniRule"/>
</dbReference>
<keyword evidence="25 32" id="KW-0472">Membrane</keyword>
<keyword evidence="21 32" id="KW-1164">Virus endocytosis by host</keyword>
<keyword evidence="13 32" id="KW-0165">Cleavage on pair of basic residues</keyword>
<keyword evidence="30 32" id="KW-0449">Lipoprotein</keyword>
<comment type="caution">
    <text evidence="32 33">Lacks conserved residue(s) required for the propagation of feature annotation.</text>
</comment>
<evidence type="ECO:0000256" key="14">
    <source>
        <dbReference type="ARBA" id="ARBA00022692"/>
    </source>
</evidence>
<evidence type="ECO:0000256" key="28">
    <source>
        <dbReference type="ARBA" id="ARBA00023180"/>
    </source>
</evidence>
<evidence type="ECO:0000256" key="21">
    <source>
        <dbReference type="ARBA" id="ARBA00022890"/>
    </source>
</evidence>
<evidence type="ECO:0000256" key="30">
    <source>
        <dbReference type="ARBA" id="ARBA00023288"/>
    </source>
</evidence>
<evidence type="ECO:0000256" key="22">
    <source>
        <dbReference type="ARBA" id="ARBA00022989"/>
    </source>
</evidence>
<comment type="domain">
    <text evidence="32">The membrane proximal external region (MPER) present in gp41 is a tryptophan-rich region recognized by the antibodies 2F5, Z13, and 4E10. MPER seems to play a role in fusion.</text>
</comment>
<feature type="domain" description="Retroviral envelope protein GP41-like" evidence="35">
    <location>
        <begin position="518"/>
        <end position="713"/>
    </location>
</feature>
<comment type="subunit">
    <text evidence="32">The mature envelope protein (Env) consists of a homotrimer of non-covalently associated gp120-gp41 heterodimers. The resulting complex protrudes from the virus surface as a spike. There seems to be as few as 10 spikes on the average virion. Surface protein gp120 interacts with host CD4, CCR5 and CXCR4. Gp120 also interacts with the C-type lectins CD209/DC-SIGN and CLEC4M/DC-SIGNR (collectively referred to as DC-SIGN(R)). Gp120 and gp41 interact with GalCer. Gp120 interacts with host ITGA4/ITGB7 complex; on CD4+ T-cells, this interaction results in rapid activation of integrin ITGAL/LFA-1, which facilitates efficient cell-to-cell spreading of HIV-1. Gp120 interacts with cell-associated heparan sulfate; this interaction increases virus infectivity on permissive cells and may be involved in infection of CD4- cells.</text>
</comment>
<dbReference type="GO" id="GO:0019031">
    <property type="term" value="C:viral envelope"/>
    <property type="evidence" value="ECO:0007669"/>
    <property type="project" value="UniProtKB-KW"/>
</dbReference>
<dbReference type="Gene3D" id="2.170.40.20">
    <property type="entry name" value="Human immunodeficiency virus 1, Gp160, envelope glycoprotein"/>
    <property type="match status" value="2"/>
</dbReference>
<dbReference type="GO" id="GO:0055036">
    <property type="term" value="C:virion membrane"/>
    <property type="evidence" value="ECO:0007669"/>
    <property type="project" value="UniProtKB-SubCell"/>
</dbReference>
<feature type="disulfide bond" evidence="32">
    <location>
        <begin position="212"/>
        <end position="241"/>
    </location>
</feature>
<comment type="similarity">
    <text evidence="32">Belongs to the HIV-1 env protein family.</text>
</comment>
<keyword evidence="29 32" id="KW-0899">Viral immunoevasion</keyword>
<keyword evidence="15 32" id="KW-0053">Apoptosis</keyword>
<feature type="transmembrane region" description="Helical" evidence="33">
    <location>
        <begin position="500"/>
        <end position="523"/>
    </location>
</feature>
<reference evidence="36" key="1">
    <citation type="journal article" date="2017" name="Proc. Natl. Acad. Sci. U.S.A.">
        <title>Resistance to type 1 interferons is a major determinant of HIV-1 transmission fitness.</title>
        <authorList>
            <person name="Iyer S.S."/>
            <person name="Bibollet-Ruche F."/>
            <person name="Sherrill-Mix S."/>
            <person name="Learn G.H."/>
            <person name="Plenderleith L."/>
            <person name="Smith A.G."/>
            <person name="Barbian H.J."/>
            <person name="Russell R.M."/>
            <person name="Gondim M.V."/>
            <person name="Bahari C.Y."/>
            <person name="Shaw C.M."/>
            <person name="Li Y."/>
            <person name="Decker T."/>
            <person name="Haynes B.F."/>
            <person name="Shaw G.M."/>
            <person name="Sharp P.M."/>
            <person name="Borrow P."/>
            <person name="Hahn B.H."/>
        </authorList>
    </citation>
    <scope>NUCLEOTIDE SEQUENCE</scope>
    <source>
        <strain evidence="36">CH492_SGA.2G4</strain>
    </source>
</reference>
<comment type="PTM">
    <text evidence="32">Highly glycosylated by host. The high number of glycan on the protein is reffered to as 'glycan shield' because it contributes to hide protein sequence from adaptive immune system.</text>
</comment>
<evidence type="ECO:0000256" key="17">
    <source>
        <dbReference type="ARBA" id="ARBA00022804"/>
    </source>
</evidence>
<feature type="coiled-coil region" evidence="32">
    <location>
        <begin position="625"/>
        <end position="659"/>
    </location>
</feature>
<keyword evidence="14 32" id="KW-0812">Transmembrane</keyword>
<sequence length="848" mass="96103">MRVMGILRNCQRWWIWGILGFWMIYNVVGNLWVTIYYGVPVWTEAKTTLFCASDAKGYEREVHNVWATHACVPTDPNPQELLLENVTENFNMWENDMVDQMHEDIISLWDQSLKPCVKLTPLCVTLNCTDYNGNNTASNKEEIKNCTFNMTTELRDKNKKEYALFYKVDIVPLQGNSNNSNSSEYRLINCNTSTITQACPKVTFDPIPIHYCAPAGYAILKCNNKTFNGSGPCTNVSTVQCTHGIKPVVSTQLLLNGSLSEEGIIIRSENLTNNAKTIIVHLNESVGILCTRPNNNTRKSMRIGPGQTFYATGDIIGDIRQAHCNISGEAWNKTLLGVVKKLREYFQNKTIKFQPPSGGDLEITTHNFNCRGEFFYCNTSGLFDRTYSLNDTEQDNSTNKTITLPCRIKQIINMWQEVGRAMYAPPIAGNITCNSNITGLLLTRDGGEGNDSDEIFRPGGGNMKDNWRSELYKYKVVEIKPLGIAPTKARRRVVEREKRAVGIGAVFLGFLGAAGSTMGAASITLTVQARQLLSGIVQQQSNLLRAIEAQQHMLQLTVWGIKQLQARVLAIERYLKDQQLLGIWGCSGKLICTTNVPWNLSWSANRSEGDLSGIWDNMTWMQWDREINNYTNTIYKLLEESQTQQEQNEKDLLALDKWNNLWNWFGITKWLWYIKIFIMIVGGLIGLRIIFAVLSIVNRVRQGYSPLSFQTLTPNQREPDRLGRIEEGGGEQDRNKSIRLVSGFLALIWDDLRSLCLFSYHRLRDFISIVARAAELLGQRGWESLKYLGSLVQYWCLELKKSAISLLDTIAITVAEGTDRLIELIQRICRAISNIPRRIRQGLEAALQ</sequence>
<evidence type="ECO:0000256" key="16">
    <source>
        <dbReference type="ARBA" id="ARBA00022729"/>
    </source>
</evidence>
<feature type="disulfide bond" evidence="32">
    <location>
        <begin position="222"/>
        <end position="233"/>
    </location>
</feature>
<keyword evidence="26 32" id="KW-0564">Palmitate</keyword>
<keyword evidence="27 32" id="KW-1015">Disulfide bond</keyword>
<feature type="domain" description="Human immunodeficiency virus 1 envelope glycoprotein Gp120" evidence="34">
    <location>
        <begin position="139"/>
        <end position="499"/>
    </location>
</feature>
<feature type="disulfide bond" evidence="32">
    <location>
        <begin position="586"/>
        <end position="592"/>
    </location>
</feature>
<comment type="PTM">
    <text evidence="32">Specific enzymatic cleavages in vivo yield mature proteins. Envelope glycoproteins are synthesized as a inactive precursor that is heavily N-glycosylated and processed likely by host cell furin in the Golgi to yield the mature SU and TM proteins. The cleavage site between SU and TM requires the minimal sequence [KR]-X-[KR]-R. About 2 of the 9 disulfide bonds of gp41 are reduced by P4HB/PDI, following binding to CD4 receptor.</text>
</comment>
<evidence type="ECO:0000313" key="36">
    <source>
        <dbReference type="EMBL" id="APU07792.1"/>
    </source>
</evidence>
<keyword evidence="31 32" id="KW-1160">Virus entry into host cell</keyword>
<evidence type="ECO:0000259" key="35">
    <source>
        <dbReference type="Pfam" id="PF00517"/>
    </source>
</evidence>
<dbReference type="GO" id="GO:0005198">
    <property type="term" value="F:structural molecule activity"/>
    <property type="evidence" value="ECO:0007669"/>
    <property type="project" value="UniProtKB-UniRule"/>
</dbReference>
<keyword evidence="20 32" id="KW-0261">Viral envelope protein</keyword>
<organismHost>
    <name type="scientific">Homo sapiens</name>
    <name type="common">Human</name>
    <dbReference type="NCBI Taxonomy" id="9606"/>
</organismHost>
<evidence type="ECO:0000256" key="33">
    <source>
        <dbReference type="RuleBase" id="RU363095"/>
    </source>
</evidence>
<evidence type="ECO:0000256" key="31">
    <source>
        <dbReference type="ARBA" id="ARBA00023296"/>
    </source>
</evidence>
<dbReference type="FunFam" id="1.20.5.490:FF:000001">
    <property type="entry name" value="Envelope glycoprotein gp160"/>
    <property type="match status" value="1"/>
</dbReference>
<keyword evidence="10 32" id="KW-1165">Clathrin-mediated endocytosis of virus by host</keyword>
<feature type="disulfide bond" evidence="32">
    <location>
        <begin position="51"/>
        <end position="71"/>
    </location>
</feature>
<evidence type="ECO:0000256" key="8">
    <source>
        <dbReference type="ARBA" id="ARBA00022510"/>
    </source>
</evidence>
<evidence type="ECO:0000256" key="29">
    <source>
        <dbReference type="ARBA" id="ARBA00023280"/>
    </source>
</evidence>
<evidence type="ECO:0000256" key="18">
    <source>
        <dbReference type="ARBA" id="ARBA00022844"/>
    </source>
</evidence>
<feature type="transmembrane region" description="Helical" evidence="33">
    <location>
        <begin position="13"/>
        <end position="39"/>
    </location>
</feature>
<dbReference type="Pfam" id="PF00516">
    <property type="entry name" value="GP120"/>
    <property type="match status" value="1"/>
</dbReference>
<feature type="site" description="Cleavage; by host furin" evidence="32">
    <location>
        <begin position="499"/>
        <end position="500"/>
    </location>
</feature>
<dbReference type="SUPFAM" id="SSF58069">
    <property type="entry name" value="Virus ectodomain"/>
    <property type="match status" value="1"/>
</dbReference>
<evidence type="ECO:0000256" key="15">
    <source>
        <dbReference type="ARBA" id="ARBA00022703"/>
    </source>
</evidence>
<name>A0A1L7E5F5_HV1</name>
<feature type="chain" id="PRO_5023499190" description="Transmembrane protein gp41" evidence="32">
    <location>
        <begin position="500"/>
        <end position="848"/>
    </location>
</feature>
<dbReference type="GO" id="GO:0016020">
    <property type="term" value="C:membrane"/>
    <property type="evidence" value="ECO:0007669"/>
    <property type="project" value="UniProtKB-UniRule"/>
</dbReference>
<feature type="chain" id="PRO_5023499189" description="Envelope glycoprotein gp160" evidence="32">
    <location>
        <begin position="30"/>
        <end position="848"/>
    </location>
</feature>
<feature type="region of interest" description="Immunosuppression" evidence="32">
    <location>
        <begin position="562"/>
        <end position="580"/>
    </location>
</feature>
<dbReference type="FunFam" id="1.10.287.210:FF:000001">
    <property type="entry name" value="Envelope glycoprotein gp160"/>
    <property type="match status" value="1"/>
</dbReference>
<dbReference type="GO" id="GO:0019082">
    <property type="term" value="P:viral protein processing"/>
    <property type="evidence" value="ECO:0007669"/>
    <property type="project" value="UniProtKB-UniRule"/>
</dbReference>
<organism evidence="36">
    <name type="scientific">Human immunodeficiency virus type 1</name>
    <name type="common">HIV-1</name>
    <dbReference type="NCBI Taxonomy" id="11676"/>
    <lineage>
        <taxon>Viruses</taxon>
        <taxon>Riboviria</taxon>
        <taxon>Pararnavirae</taxon>
        <taxon>Artverviricota</taxon>
        <taxon>Revtraviricetes</taxon>
        <taxon>Ortervirales</taxon>
        <taxon>Retroviridae</taxon>
        <taxon>Orthoretrovirinae</taxon>
        <taxon>Lentivirus</taxon>
        <taxon>Lentivirus humimdef1</taxon>
    </lineage>
</organism>
<comment type="domain">
    <text evidence="32 33">The 17 amino acids long immunosuppressive region is present in many retroviral envelope proteins. Synthetic peptides derived from this relatively conserved sequence inhibit immune function in vitro and in vivo.</text>
</comment>
<protein>
    <recommendedName>
        <fullName evidence="32">Envelope glycoprotein gp160</fullName>
    </recommendedName>
    <alternativeName>
        <fullName evidence="32">Env polyprotein</fullName>
    </alternativeName>
    <component>
        <recommendedName>
            <fullName evidence="32">Surface protein gp120</fullName>
            <shortName evidence="32">SU</shortName>
        </recommendedName>
        <alternativeName>
            <fullName evidence="32">Glycoprotein 120</fullName>
            <shortName evidence="32">gp120</shortName>
        </alternativeName>
    </component>
    <component>
        <recommendedName>
            <fullName evidence="32">Transmembrane protein gp41</fullName>
            <shortName evidence="32">TM</shortName>
        </recommendedName>
        <alternativeName>
            <fullName evidence="32">Glycoprotein 41</fullName>
            <shortName evidence="32">gp41</shortName>
        </alternativeName>
    </component>
</protein>
<evidence type="ECO:0000256" key="1">
    <source>
        <dbReference type="ARBA" id="ARBA00004402"/>
    </source>
</evidence>
<keyword evidence="11 32" id="KW-0945">Host-virus interaction</keyword>
<dbReference type="InterPro" id="IPR000777">
    <property type="entry name" value="HIV1_Gp120"/>
</dbReference>
<evidence type="ECO:0000256" key="12">
    <source>
        <dbReference type="ARBA" id="ARBA00022595"/>
    </source>
</evidence>
<evidence type="ECO:0000259" key="34">
    <source>
        <dbReference type="Pfam" id="PF00516"/>
    </source>
</evidence>
<comment type="miscellaneous">
    <text evidence="32">Inhibitors targeting HIV-1 viral envelope proteins are used as antiretroviral drugs. Attachment of virions to the cell surface via non-specific interactions and CD4 binding can be blocked by inhibitors that include cyanovirin-N, cyclotriazadisulfonamide analogs, PRO 2000, TNX 355 and PRO 542. In addition, BMS 806 can block CD4-induced conformational changes. Env interactions with the coreceptor molecules can be targeted by CCR5 antagonists including SCH-D, maraviroc (UK 427857) and aplaviroc (GW 873140), and the CXCR4 antagonist AMD 070. Fusion of viral and cellular membranes can be inhibited by peptides such as enfuvirtide and tifuvirtide (T 1249). Resistance to inhibitors associated with mutations in Env are observed. Most of the time, single mutations confer only a modest reduction in drug susceptibility. Combination of several mutations is usually required to develop a high-level drug resistance.</text>
</comment>
<keyword evidence="23 32" id="KW-1039">Host endosome</keyword>
<evidence type="ECO:0000256" key="20">
    <source>
        <dbReference type="ARBA" id="ARBA00022879"/>
    </source>
</evidence>